<feature type="domain" description="HTH asnC-type" evidence="4">
    <location>
        <begin position="166"/>
        <end position="232"/>
    </location>
</feature>
<dbReference type="PANTHER" id="PTHR30154:SF34">
    <property type="entry name" value="TRANSCRIPTIONAL REGULATOR AZLB"/>
    <property type="match status" value="1"/>
</dbReference>
<dbReference type="InterPro" id="IPR019888">
    <property type="entry name" value="Tscrpt_reg_AsnC-like"/>
</dbReference>
<dbReference type="SUPFAM" id="SSF54909">
    <property type="entry name" value="Dimeric alpha+beta barrel"/>
    <property type="match status" value="2"/>
</dbReference>
<dbReference type="Gene3D" id="3.30.70.920">
    <property type="match status" value="2"/>
</dbReference>
<dbReference type="InterPro" id="IPR000485">
    <property type="entry name" value="AsnC-type_HTH_dom"/>
</dbReference>
<dbReference type="RefSeq" id="WP_202380931.1">
    <property type="nucleotide sequence ID" value="NZ_BAAAMA010000004.1"/>
</dbReference>
<dbReference type="PANTHER" id="PTHR30154">
    <property type="entry name" value="LEUCINE-RESPONSIVE REGULATORY PROTEIN"/>
    <property type="match status" value="1"/>
</dbReference>
<evidence type="ECO:0000259" key="4">
    <source>
        <dbReference type="PROSITE" id="PS50956"/>
    </source>
</evidence>
<dbReference type="SUPFAM" id="SSF46785">
    <property type="entry name" value="Winged helix' DNA-binding domain"/>
    <property type="match status" value="2"/>
</dbReference>
<dbReference type="InterPro" id="IPR019887">
    <property type="entry name" value="Tscrpt_reg_AsnC/Lrp_C"/>
</dbReference>
<dbReference type="Proteomes" id="UP001646141">
    <property type="component" value="Unassembled WGS sequence"/>
</dbReference>
<feature type="domain" description="HTH asnC-type" evidence="4">
    <location>
        <begin position="17"/>
        <end position="77"/>
    </location>
</feature>
<gene>
    <name evidence="5" type="ORF">D3226_03055</name>
</gene>
<comment type="caution">
    <text evidence="5">The sequence shown here is derived from an EMBL/GenBank/DDBJ whole genome shotgun (WGS) entry which is preliminary data.</text>
</comment>
<dbReference type="InterPro" id="IPR036390">
    <property type="entry name" value="WH_DNA-bd_sf"/>
</dbReference>
<accession>A0ABS1SL72</accession>
<evidence type="ECO:0000313" key="5">
    <source>
        <dbReference type="EMBL" id="MBL3688938.1"/>
    </source>
</evidence>
<keyword evidence="1" id="KW-0805">Transcription regulation</keyword>
<keyword evidence="6" id="KW-1185">Reference proteome</keyword>
<evidence type="ECO:0000256" key="1">
    <source>
        <dbReference type="ARBA" id="ARBA00023015"/>
    </source>
</evidence>
<sequence>MTQPAAPRRAHPRESGFDSVDAALIRALQEDGRASIHDLAETLDISRDAASLRLRRLIEQEGVRVVAALDPHFAGHHVLTHAAVTVDGPLRPVADRIAAMPNSVFVSLTSGSMPLVFESRHRDSAELHEVLDAVRAIPGVRSLLVTTYVDVLSGFFVADRRSPATIDELDTELIRLLQRDGRMSFRALGDAVHLSPSSVRARVNRLVEAGVIRISAITSGQLTRSRIAIGLGISVRGDAAPVREFLLRSPDVDFAARTHGRFDYVATLEGPSAAHLLRATEELRSLPSVSAIESWAHYDIVKENYERAIERAVGGNSGWRGAEG</sequence>
<dbReference type="Pfam" id="PF13404">
    <property type="entry name" value="HTH_AsnC-type"/>
    <property type="match status" value="2"/>
</dbReference>
<dbReference type="SMART" id="SM00344">
    <property type="entry name" value="HTH_ASNC"/>
    <property type="match status" value="2"/>
</dbReference>
<dbReference type="PROSITE" id="PS50956">
    <property type="entry name" value="HTH_ASNC_2"/>
    <property type="match status" value="2"/>
</dbReference>
<keyword evidence="3" id="KW-0804">Transcription</keyword>
<proteinExistence type="predicted"/>
<evidence type="ECO:0000256" key="3">
    <source>
        <dbReference type="ARBA" id="ARBA00023163"/>
    </source>
</evidence>
<evidence type="ECO:0000313" key="6">
    <source>
        <dbReference type="Proteomes" id="UP001646141"/>
    </source>
</evidence>
<dbReference type="InterPro" id="IPR011008">
    <property type="entry name" value="Dimeric_a/b-barrel"/>
</dbReference>
<dbReference type="Gene3D" id="1.10.10.10">
    <property type="entry name" value="Winged helix-like DNA-binding domain superfamily/Winged helix DNA-binding domain"/>
    <property type="match status" value="2"/>
</dbReference>
<dbReference type="EMBL" id="QYAD01000001">
    <property type="protein sequence ID" value="MBL3688938.1"/>
    <property type="molecule type" value="Genomic_DNA"/>
</dbReference>
<keyword evidence="2" id="KW-0238">DNA-binding</keyword>
<name>A0ABS1SL72_9MICO</name>
<protein>
    <submittedName>
        <fullName evidence="5">Lrp/AsnC family transcriptional regulator</fullName>
    </submittedName>
</protein>
<organism evidence="5 6">
    <name type="scientific">Leucobacter chromiireducens subsp. chromiireducens</name>
    <dbReference type="NCBI Taxonomy" id="660067"/>
    <lineage>
        <taxon>Bacteria</taxon>
        <taxon>Bacillati</taxon>
        <taxon>Actinomycetota</taxon>
        <taxon>Actinomycetes</taxon>
        <taxon>Micrococcales</taxon>
        <taxon>Microbacteriaceae</taxon>
        <taxon>Leucobacter</taxon>
    </lineage>
</organism>
<evidence type="ECO:0000256" key="2">
    <source>
        <dbReference type="ARBA" id="ARBA00023125"/>
    </source>
</evidence>
<dbReference type="Pfam" id="PF01037">
    <property type="entry name" value="AsnC_trans_reg"/>
    <property type="match status" value="1"/>
</dbReference>
<dbReference type="InterPro" id="IPR036388">
    <property type="entry name" value="WH-like_DNA-bd_sf"/>
</dbReference>
<dbReference type="PRINTS" id="PR00033">
    <property type="entry name" value="HTHASNC"/>
</dbReference>
<reference evidence="5 6" key="1">
    <citation type="submission" date="2018-09" db="EMBL/GenBank/DDBJ databases">
        <title>Comparative genomics of Leucobacter spp.</title>
        <authorList>
            <person name="Reis A.C."/>
            <person name="Kolvenbach B.A."/>
            <person name="Corvini P.F.X."/>
            <person name="Nunes O.C."/>
        </authorList>
    </citation>
    <scope>NUCLEOTIDE SEQUENCE [LARGE SCALE GENOMIC DNA]</scope>
    <source>
        <strain evidence="5 6">L-1</strain>
    </source>
</reference>